<keyword evidence="1" id="KW-1133">Transmembrane helix</keyword>
<dbReference type="Pfam" id="PF07963">
    <property type="entry name" value="N_methyl"/>
    <property type="match status" value="1"/>
</dbReference>
<feature type="transmembrane region" description="Helical" evidence="1">
    <location>
        <begin position="21"/>
        <end position="42"/>
    </location>
</feature>
<dbReference type="AlphaFoldDB" id="A0A125BBU5"/>
<dbReference type="RefSeq" id="WP_059758669.1">
    <property type="nucleotide sequence ID" value="NZ_LDUG01000048.1"/>
</dbReference>
<comment type="caution">
    <text evidence="2">The sequence shown here is derived from an EMBL/GenBank/DDBJ whole genome shotgun (WGS) entry which is preliminary data.</text>
</comment>
<dbReference type="GO" id="GO:0043683">
    <property type="term" value="P:type IV pilus assembly"/>
    <property type="evidence" value="ECO:0007669"/>
    <property type="project" value="InterPro"/>
</dbReference>
<proteinExistence type="predicted"/>
<gene>
    <name evidence="2" type="ORF">ABW22_15035</name>
</gene>
<dbReference type="Proteomes" id="UP000064243">
    <property type="component" value="Unassembled WGS sequence"/>
</dbReference>
<evidence type="ECO:0000256" key="1">
    <source>
        <dbReference type="SAM" id="Phobius"/>
    </source>
</evidence>
<organism evidence="2 3">
    <name type="scientific">Thiobacillus denitrificans</name>
    <dbReference type="NCBI Taxonomy" id="36861"/>
    <lineage>
        <taxon>Bacteria</taxon>
        <taxon>Pseudomonadati</taxon>
        <taxon>Pseudomonadota</taxon>
        <taxon>Betaproteobacteria</taxon>
        <taxon>Nitrosomonadales</taxon>
        <taxon>Thiobacillaceae</taxon>
        <taxon>Thiobacillus</taxon>
    </lineage>
</organism>
<protein>
    <recommendedName>
        <fullName evidence="4">Pilus assembly protein PilE</fullName>
    </recommendedName>
</protein>
<dbReference type="PANTHER" id="PTHR30093">
    <property type="entry name" value="GENERAL SECRETION PATHWAY PROTEIN G"/>
    <property type="match status" value="1"/>
</dbReference>
<dbReference type="EMBL" id="LDUG01000048">
    <property type="protein sequence ID" value="KVW93453.1"/>
    <property type="molecule type" value="Genomic_DNA"/>
</dbReference>
<dbReference type="PROSITE" id="PS00409">
    <property type="entry name" value="PROKAR_NTER_METHYL"/>
    <property type="match status" value="1"/>
</dbReference>
<dbReference type="Pfam" id="PF16732">
    <property type="entry name" value="ComP_DUS"/>
    <property type="match status" value="1"/>
</dbReference>
<name>A0A125BBU5_THIDE</name>
<dbReference type="Gene3D" id="3.30.700.10">
    <property type="entry name" value="Glycoprotein, Type 4 Pilin"/>
    <property type="match status" value="1"/>
</dbReference>
<accession>A0A125BBU5</accession>
<evidence type="ECO:0000313" key="3">
    <source>
        <dbReference type="Proteomes" id="UP000064243"/>
    </source>
</evidence>
<reference evidence="2 3" key="1">
    <citation type="journal article" date="2015" name="Appl. Environ. Microbiol.">
        <title>Aerobic and Anaerobic Thiosulfate Oxidation by a Cold-Adapted, Subglacial Chemoautotroph.</title>
        <authorList>
            <person name="Harrold Z.R."/>
            <person name="Skidmore M.L."/>
            <person name="Hamilton T.L."/>
            <person name="Desch L."/>
            <person name="Amada K."/>
            <person name="van Gelder W."/>
            <person name="Glover K."/>
            <person name="Roden E.E."/>
            <person name="Boyd E.S."/>
        </authorList>
    </citation>
    <scope>NUCLEOTIDE SEQUENCE [LARGE SCALE GENOMIC DNA]</scope>
    <source>
        <strain evidence="2 3">RG</strain>
    </source>
</reference>
<dbReference type="SUPFAM" id="SSF54523">
    <property type="entry name" value="Pili subunits"/>
    <property type="match status" value="1"/>
</dbReference>
<sequence length="143" mass="15101">MKNKNEGRAFCARKQASGFTLIELMIVVAIIGILASIAYPSYTQYVLRANRAEAKAVLTETAQFMERYFTTNGTYKDGALLSNVSPKGASGGAIKYNISFSVVPTATVFTLQAAPSGAQANDSCGTLTLSNTGVQTPATTGCW</sequence>
<keyword evidence="1" id="KW-0472">Membrane</keyword>
<dbReference type="OrthoDB" id="8592370at2"/>
<evidence type="ECO:0000313" key="2">
    <source>
        <dbReference type="EMBL" id="KVW93453.1"/>
    </source>
</evidence>
<keyword evidence="1" id="KW-0812">Transmembrane</keyword>
<dbReference type="PANTHER" id="PTHR30093:SF47">
    <property type="entry name" value="TYPE IV PILUS NON-CORE MINOR PILIN PILE"/>
    <property type="match status" value="1"/>
</dbReference>
<keyword evidence="3" id="KW-1185">Reference proteome</keyword>
<dbReference type="InterPro" id="IPR031982">
    <property type="entry name" value="PilE-like"/>
</dbReference>
<dbReference type="InterPro" id="IPR045584">
    <property type="entry name" value="Pilin-like"/>
</dbReference>
<dbReference type="NCBIfam" id="TIGR02532">
    <property type="entry name" value="IV_pilin_GFxxxE"/>
    <property type="match status" value="1"/>
</dbReference>
<dbReference type="InterPro" id="IPR012902">
    <property type="entry name" value="N_methyl_site"/>
</dbReference>
<dbReference type="PATRIC" id="fig|36861.3.peg.2833"/>
<evidence type="ECO:0008006" key="4">
    <source>
        <dbReference type="Google" id="ProtNLM"/>
    </source>
</evidence>